<dbReference type="Pfam" id="PF02470">
    <property type="entry name" value="MlaD"/>
    <property type="match status" value="1"/>
</dbReference>
<feature type="domain" description="Mce/MlaD" evidence="2">
    <location>
        <begin position="38"/>
        <end position="114"/>
    </location>
</feature>
<dbReference type="Proteomes" id="UP000824248">
    <property type="component" value="Unassembled WGS sequence"/>
</dbReference>
<dbReference type="AlphaFoldDB" id="A0A9D1WKK4"/>
<evidence type="ECO:0000256" key="1">
    <source>
        <dbReference type="SAM" id="Phobius"/>
    </source>
</evidence>
<dbReference type="InterPro" id="IPR003399">
    <property type="entry name" value="Mce/MlaD"/>
</dbReference>
<keyword evidence="1" id="KW-1133">Transmembrane helix</keyword>
<reference evidence="3" key="2">
    <citation type="submission" date="2021-04" db="EMBL/GenBank/DDBJ databases">
        <authorList>
            <person name="Gilroy R."/>
        </authorList>
    </citation>
    <scope>NUCLEOTIDE SEQUENCE</scope>
    <source>
        <strain evidence="3">1193</strain>
    </source>
</reference>
<accession>A0A9D1WKK4</accession>
<proteinExistence type="predicted"/>
<gene>
    <name evidence="3" type="ORF">H9854_01455</name>
</gene>
<sequence length="312" mass="33751">METRAHHVWIGLFVVAAVICGALFSLWLNQSTRDQSYTQYEVLFHQGVSGLSEGNSVEYSGVRVGDVVSLRLDPEDPRNVVALIRVLSHIPIRQDTRARLALANITGSMSVQLHGGSPEAPLLITDTDPPPRILADQSPLGALLSDSGELISNVNAVLSRMEELLSEDNVASVEQILSNLERTTAQFARLGDAPSRVAAGMEEISREAALALAELRSLSQHAEGIMHDHAEGLMLDARQVTASLARTAQGLETMLEENTGALESGLRGIQGLGPATVELRGTLSTLTRVLRRLEENPRAFLLGRDQIEEFAP</sequence>
<reference evidence="3" key="1">
    <citation type="journal article" date="2021" name="PeerJ">
        <title>Extensive microbial diversity within the chicken gut microbiome revealed by metagenomics and culture.</title>
        <authorList>
            <person name="Gilroy R."/>
            <person name="Ravi A."/>
            <person name="Getino M."/>
            <person name="Pursley I."/>
            <person name="Horton D.L."/>
            <person name="Alikhan N.F."/>
            <person name="Baker D."/>
            <person name="Gharbi K."/>
            <person name="Hall N."/>
            <person name="Watson M."/>
            <person name="Adriaenssens E.M."/>
            <person name="Foster-Nyarko E."/>
            <person name="Jarju S."/>
            <person name="Secka A."/>
            <person name="Antonio M."/>
            <person name="Oren A."/>
            <person name="Chaudhuri R.R."/>
            <person name="La Ragione R."/>
            <person name="Hildebrand F."/>
            <person name="Pallen M.J."/>
        </authorList>
    </citation>
    <scope>NUCLEOTIDE SEQUENCE</scope>
    <source>
        <strain evidence="3">1193</strain>
    </source>
</reference>
<protein>
    <submittedName>
        <fullName evidence="3">MCE family protein</fullName>
    </submittedName>
</protein>
<keyword evidence="1" id="KW-0812">Transmembrane</keyword>
<dbReference type="EMBL" id="DXFC01000040">
    <property type="protein sequence ID" value="HIX60890.1"/>
    <property type="molecule type" value="Genomic_DNA"/>
</dbReference>
<keyword evidence="1" id="KW-0472">Membrane</keyword>
<evidence type="ECO:0000313" key="3">
    <source>
        <dbReference type="EMBL" id="HIX60890.1"/>
    </source>
</evidence>
<organism evidence="3 4">
    <name type="scientific">Candidatus Halomonas stercoripullorum</name>
    <dbReference type="NCBI Taxonomy" id="2838617"/>
    <lineage>
        <taxon>Bacteria</taxon>
        <taxon>Pseudomonadati</taxon>
        <taxon>Pseudomonadota</taxon>
        <taxon>Gammaproteobacteria</taxon>
        <taxon>Oceanospirillales</taxon>
        <taxon>Halomonadaceae</taxon>
        <taxon>Halomonas</taxon>
    </lineage>
</organism>
<feature type="transmembrane region" description="Helical" evidence="1">
    <location>
        <begin position="7"/>
        <end position="28"/>
    </location>
</feature>
<name>A0A9D1WKK4_9GAMM</name>
<comment type="caution">
    <text evidence="3">The sequence shown here is derived from an EMBL/GenBank/DDBJ whole genome shotgun (WGS) entry which is preliminary data.</text>
</comment>
<evidence type="ECO:0000259" key="2">
    <source>
        <dbReference type="Pfam" id="PF02470"/>
    </source>
</evidence>
<evidence type="ECO:0000313" key="4">
    <source>
        <dbReference type="Proteomes" id="UP000824248"/>
    </source>
</evidence>
<dbReference type="PANTHER" id="PTHR36698">
    <property type="entry name" value="BLL5892 PROTEIN"/>
    <property type="match status" value="1"/>
</dbReference>
<dbReference type="PANTHER" id="PTHR36698:SF2">
    <property type="entry name" value="MCE_MLAD DOMAIN-CONTAINING PROTEIN"/>
    <property type="match status" value="1"/>
</dbReference>